<comment type="caution">
    <text evidence="11">The sequence shown here is derived from an EMBL/GenBank/DDBJ whole genome shotgun (WGS) entry which is preliminary data.</text>
</comment>
<evidence type="ECO:0000256" key="2">
    <source>
        <dbReference type="ARBA" id="ARBA00022527"/>
    </source>
</evidence>
<dbReference type="PANTHER" id="PTHR43289:SF6">
    <property type="entry name" value="SERINE_THREONINE-PROTEIN KINASE NEKL-3"/>
    <property type="match status" value="1"/>
</dbReference>
<feature type="coiled-coil region" evidence="8">
    <location>
        <begin position="559"/>
        <end position="605"/>
    </location>
</feature>
<evidence type="ECO:0000256" key="7">
    <source>
        <dbReference type="PROSITE-ProRule" id="PRU10141"/>
    </source>
</evidence>
<proteinExistence type="predicted"/>
<dbReference type="InterPro" id="IPR011009">
    <property type="entry name" value="Kinase-like_dom_sf"/>
</dbReference>
<evidence type="ECO:0000256" key="5">
    <source>
        <dbReference type="ARBA" id="ARBA00022777"/>
    </source>
</evidence>
<dbReference type="AlphaFoldDB" id="A0AA37Q0G0"/>
<dbReference type="PROSITE" id="PS00108">
    <property type="entry name" value="PROTEIN_KINASE_ST"/>
    <property type="match status" value="1"/>
</dbReference>
<keyword evidence="8" id="KW-0175">Coiled coil</keyword>
<dbReference type="EC" id="2.7.11.1" evidence="1"/>
<keyword evidence="12" id="KW-1185">Reference proteome</keyword>
<name>A0AA37Q0G0_9BACT</name>
<evidence type="ECO:0000256" key="8">
    <source>
        <dbReference type="SAM" id="Coils"/>
    </source>
</evidence>
<dbReference type="PROSITE" id="PS00107">
    <property type="entry name" value="PROTEIN_KINASE_ATP"/>
    <property type="match status" value="1"/>
</dbReference>
<dbReference type="SUPFAM" id="SSF56112">
    <property type="entry name" value="Protein kinase-like (PK-like)"/>
    <property type="match status" value="1"/>
</dbReference>
<keyword evidence="4 7" id="KW-0547">Nucleotide-binding</keyword>
<sequence length="706" mass="76848">MPEPVVTTSETELRTVVERALTSAYELDREIGRGGMGIVYRAKDRRLKRTIAIKILPPELAYRSEIRSRFLREAETAAQLSHPHIVPIYSVDEAEGLVFFVMACVDGDNLGKRLHERGPLPIEDVRRILAEVADALAYAHARGVVHRDIKPDNILLDRDEDRALVTDFGIARAIIEGSDARLTATGMAIGTPAYMSPEQSAGDREIDGRSDLYSLGVVAYQMLAGELPFQATSTPAMLVKHLSERPVPIEQRRPDTPPDLAAIVMRLLEKEPAHRFSGAAELETVLRDRAVPPASFATTQPPARHAPIPPAPNTPTRGTAPYGTAPYAGAPYAGAPYAPAPTRPAPAGSPFGDAPAYGQVPARLADSGETDLFTPTADDYDRWEAKPVQEFRRKLGWFAIIGSVLFVIGVVGDGDFFGALGLWAVYIAFKYAKLWSNGFDWRDVLREPRDRLFADVAAEWGENCQAFFDRDKRARLRDRERQRRLTTATRPAALPAGAGYRGGDGQGYAGAPPAFNPADLGAHADVARQAVADRDEILRLLSTMPKAERDRIPEVGPSARALADKVQALAAMVADLERNVTPGAAQALEQEIARLEAEANPLDRERSEARVKRLAYLKRQRRATMDMSSRHDAATGKLENCRLALQNMRIDLVRLRTGSGGSPLQVTSVAERAMALAREVDGIVGAAEEVRGAVGAGSRVPQPGRG</sequence>
<dbReference type="RefSeq" id="WP_284348562.1">
    <property type="nucleotide sequence ID" value="NZ_BRXS01000001.1"/>
</dbReference>
<dbReference type="SMART" id="SM00220">
    <property type="entry name" value="S_TKc"/>
    <property type="match status" value="1"/>
</dbReference>
<feature type="domain" description="Protein kinase" evidence="10">
    <location>
        <begin position="25"/>
        <end position="291"/>
    </location>
</feature>
<dbReference type="InterPro" id="IPR008271">
    <property type="entry name" value="Ser/Thr_kinase_AS"/>
</dbReference>
<evidence type="ECO:0000313" key="11">
    <source>
        <dbReference type="EMBL" id="GLC24114.1"/>
    </source>
</evidence>
<evidence type="ECO:0000313" key="12">
    <source>
        <dbReference type="Proteomes" id="UP001161325"/>
    </source>
</evidence>
<dbReference type="GO" id="GO:0004674">
    <property type="term" value="F:protein serine/threonine kinase activity"/>
    <property type="evidence" value="ECO:0007669"/>
    <property type="project" value="UniProtKB-KW"/>
</dbReference>
<dbReference type="InterPro" id="IPR017441">
    <property type="entry name" value="Protein_kinase_ATP_BS"/>
</dbReference>
<evidence type="ECO:0000256" key="9">
    <source>
        <dbReference type="SAM" id="MobiDB-lite"/>
    </source>
</evidence>
<accession>A0AA37Q0G0</accession>
<evidence type="ECO:0000256" key="4">
    <source>
        <dbReference type="ARBA" id="ARBA00022741"/>
    </source>
</evidence>
<dbReference type="PANTHER" id="PTHR43289">
    <property type="entry name" value="MITOGEN-ACTIVATED PROTEIN KINASE KINASE KINASE 20-RELATED"/>
    <property type="match status" value="1"/>
</dbReference>
<evidence type="ECO:0000256" key="6">
    <source>
        <dbReference type="ARBA" id="ARBA00022840"/>
    </source>
</evidence>
<dbReference type="InterPro" id="IPR000719">
    <property type="entry name" value="Prot_kinase_dom"/>
</dbReference>
<dbReference type="CDD" id="cd14014">
    <property type="entry name" value="STKc_PknB_like"/>
    <property type="match status" value="1"/>
</dbReference>
<dbReference type="GO" id="GO:0005524">
    <property type="term" value="F:ATP binding"/>
    <property type="evidence" value="ECO:0007669"/>
    <property type="project" value="UniProtKB-UniRule"/>
</dbReference>
<reference evidence="11" key="1">
    <citation type="submission" date="2022-08" db="EMBL/GenBank/DDBJ databases">
        <title>Draft genome sequencing of Roseisolibacter agri AW1220.</title>
        <authorList>
            <person name="Tobiishi Y."/>
            <person name="Tonouchi A."/>
        </authorList>
    </citation>
    <scope>NUCLEOTIDE SEQUENCE</scope>
    <source>
        <strain evidence="11">AW1220</strain>
    </source>
</reference>
<dbReference type="PROSITE" id="PS50011">
    <property type="entry name" value="PROTEIN_KINASE_DOM"/>
    <property type="match status" value="1"/>
</dbReference>
<dbReference type="EMBL" id="BRXS01000001">
    <property type="protein sequence ID" value="GLC24114.1"/>
    <property type="molecule type" value="Genomic_DNA"/>
</dbReference>
<feature type="binding site" evidence="7">
    <location>
        <position position="54"/>
    </location>
    <ligand>
        <name>ATP</name>
        <dbReference type="ChEBI" id="CHEBI:30616"/>
    </ligand>
</feature>
<evidence type="ECO:0000256" key="1">
    <source>
        <dbReference type="ARBA" id="ARBA00012513"/>
    </source>
</evidence>
<gene>
    <name evidence="11" type="ORF">rosag_06270</name>
</gene>
<dbReference type="FunFam" id="1.10.510.10:FF:000021">
    <property type="entry name" value="Serine/threonine protein kinase"/>
    <property type="match status" value="1"/>
</dbReference>
<dbReference type="Gene3D" id="1.10.510.10">
    <property type="entry name" value="Transferase(Phosphotransferase) domain 1"/>
    <property type="match status" value="1"/>
</dbReference>
<feature type="region of interest" description="Disordered" evidence="9">
    <location>
        <begin position="294"/>
        <end position="323"/>
    </location>
</feature>
<keyword evidence="3" id="KW-0808">Transferase</keyword>
<dbReference type="Proteomes" id="UP001161325">
    <property type="component" value="Unassembled WGS sequence"/>
</dbReference>
<keyword evidence="6 7" id="KW-0067">ATP-binding</keyword>
<keyword evidence="5" id="KW-0418">Kinase</keyword>
<dbReference type="Pfam" id="PF00069">
    <property type="entry name" value="Pkinase"/>
    <property type="match status" value="1"/>
</dbReference>
<evidence type="ECO:0000259" key="10">
    <source>
        <dbReference type="PROSITE" id="PS50011"/>
    </source>
</evidence>
<dbReference type="Gene3D" id="3.30.200.20">
    <property type="entry name" value="Phosphorylase Kinase, domain 1"/>
    <property type="match status" value="1"/>
</dbReference>
<organism evidence="11 12">
    <name type="scientific">Roseisolibacter agri</name>
    <dbReference type="NCBI Taxonomy" id="2014610"/>
    <lineage>
        <taxon>Bacteria</taxon>
        <taxon>Pseudomonadati</taxon>
        <taxon>Gemmatimonadota</taxon>
        <taxon>Gemmatimonadia</taxon>
        <taxon>Gemmatimonadales</taxon>
        <taxon>Gemmatimonadaceae</taxon>
        <taxon>Roseisolibacter</taxon>
    </lineage>
</organism>
<keyword evidence="2" id="KW-0723">Serine/threonine-protein kinase</keyword>
<evidence type="ECO:0000256" key="3">
    <source>
        <dbReference type="ARBA" id="ARBA00022679"/>
    </source>
</evidence>
<protein>
    <recommendedName>
        <fullName evidence="1">non-specific serine/threonine protein kinase</fullName>
        <ecNumber evidence="1">2.7.11.1</ecNumber>
    </recommendedName>
</protein>